<accession>A0ACB9YRU0</accession>
<sequence>MASDDAYTAPFMLTKSIHRDVYPAVNPTTNESLNAASKVIVVFGATSGLGFATAKSWSIAKAKGIVLVARNGEGLQKAKKDLASGSEVLTIVADVTSVADTDAVFKEAMEKFGHVDVVVNAFGAMNVAPVGAQSAAAWWENFEVNVKGVYNVAHSFIAATGGKGTIINIVSLAASFVAPAMSGYTASKLAVVKLGECLDVEQPELRVFSVHPGMVIAEDGRGMVIEHFKPFTKDTAALTGGLTLYLSTPKADFLKGGYIHSNWDVVELEEHKDEIVEKKLVNLAFLNGKLQPGGYPWSA</sequence>
<dbReference type="Proteomes" id="UP001497700">
    <property type="component" value="Unassembled WGS sequence"/>
</dbReference>
<dbReference type="EMBL" id="MU393533">
    <property type="protein sequence ID" value="KAI4862116.1"/>
    <property type="molecule type" value="Genomic_DNA"/>
</dbReference>
<gene>
    <name evidence="1" type="ORF">F4820DRAFT_431383</name>
</gene>
<name>A0ACB9YRU0_9PEZI</name>
<evidence type="ECO:0000313" key="2">
    <source>
        <dbReference type="Proteomes" id="UP001497700"/>
    </source>
</evidence>
<organism evidence="1 2">
    <name type="scientific">Hypoxylon rubiginosum</name>
    <dbReference type="NCBI Taxonomy" id="110542"/>
    <lineage>
        <taxon>Eukaryota</taxon>
        <taxon>Fungi</taxon>
        <taxon>Dikarya</taxon>
        <taxon>Ascomycota</taxon>
        <taxon>Pezizomycotina</taxon>
        <taxon>Sordariomycetes</taxon>
        <taxon>Xylariomycetidae</taxon>
        <taxon>Xylariales</taxon>
        <taxon>Hypoxylaceae</taxon>
        <taxon>Hypoxylon</taxon>
    </lineage>
</organism>
<protein>
    <submittedName>
        <fullName evidence="1">Uncharacterized protein</fullName>
    </submittedName>
</protein>
<comment type="caution">
    <text evidence="1">The sequence shown here is derived from an EMBL/GenBank/DDBJ whole genome shotgun (WGS) entry which is preliminary data.</text>
</comment>
<evidence type="ECO:0000313" key="1">
    <source>
        <dbReference type="EMBL" id="KAI4862116.1"/>
    </source>
</evidence>
<keyword evidence="2" id="KW-1185">Reference proteome</keyword>
<proteinExistence type="predicted"/>
<reference evidence="1 2" key="1">
    <citation type="journal article" date="2022" name="New Phytol.">
        <title>Ecological generalism drives hyperdiversity of secondary metabolite gene clusters in xylarialean endophytes.</title>
        <authorList>
            <person name="Franco M.E.E."/>
            <person name="Wisecaver J.H."/>
            <person name="Arnold A.E."/>
            <person name="Ju Y.M."/>
            <person name="Slot J.C."/>
            <person name="Ahrendt S."/>
            <person name="Moore L.P."/>
            <person name="Eastman K.E."/>
            <person name="Scott K."/>
            <person name="Konkel Z."/>
            <person name="Mondo S.J."/>
            <person name="Kuo A."/>
            <person name="Hayes R.D."/>
            <person name="Haridas S."/>
            <person name="Andreopoulos B."/>
            <person name="Riley R."/>
            <person name="LaButti K."/>
            <person name="Pangilinan J."/>
            <person name="Lipzen A."/>
            <person name="Amirebrahimi M."/>
            <person name="Yan J."/>
            <person name="Adam C."/>
            <person name="Keymanesh K."/>
            <person name="Ng V."/>
            <person name="Louie K."/>
            <person name="Northen T."/>
            <person name="Drula E."/>
            <person name="Henrissat B."/>
            <person name="Hsieh H.M."/>
            <person name="Youens-Clark K."/>
            <person name="Lutzoni F."/>
            <person name="Miadlikowska J."/>
            <person name="Eastwood D.C."/>
            <person name="Hamelin R.C."/>
            <person name="Grigoriev I.V."/>
            <person name="U'Ren J.M."/>
        </authorList>
    </citation>
    <scope>NUCLEOTIDE SEQUENCE [LARGE SCALE GENOMIC DNA]</scope>
    <source>
        <strain evidence="1 2">CBS 119005</strain>
    </source>
</reference>